<protein>
    <submittedName>
        <fullName evidence="1">Uncharacterized protein</fullName>
    </submittedName>
</protein>
<organism evidence="1">
    <name type="scientific">Siphoviridae sp. ctsoB6</name>
    <dbReference type="NCBI Taxonomy" id="2826487"/>
    <lineage>
        <taxon>Viruses</taxon>
        <taxon>Duplodnaviria</taxon>
        <taxon>Heunggongvirae</taxon>
        <taxon>Uroviricota</taxon>
        <taxon>Caudoviricetes</taxon>
    </lineage>
</organism>
<dbReference type="EMBL" id="BK015700">
    <property type="protein sequence ID" value="DAE20727.1"/>
    <property type="molecule type" value="Genomic_DNA"/>
</dbReference>
<accession>A0A8S5QN73</accession>
<evidence type="ECO:0000313" key="1">
    <source>
        <dbReference type="EMBL" id="DAE20727.1"/>
    </source>
</evidence>
<name>A0A8S5QN73_9CAUD</name>
<sequence>MNLFQFITVGHQPSQCSPLRLPCISYLLCFVSLSDTSTVYRVSC</sequence>
<reference evidence="1" key="1">
    <citation type="journal article" date="2021" name="Proc. Natl. Acad. Sci. U.S.A.">
        <title>A Catalog of Tens of Thousands of Viruses from Human Metagenomes Reveals Hidden Associations with Chronic Diseases.</title>
        <authorList>
            <person name="Tisza M.J."/>
            <person name="Buck C.B."/>
        </authorList>
    </citation>
    <scope>NUCLEOTIDE SEQUENCE</scope>
    <source>
        <strain evidence="1">CtsoB6</strain>
    </source>
</reference>
<proteinExistence type="predicted"/>